<dbReference type="Pfam" id="PF03061">
    <property type="entry name" value="4HBT"/>
    <property type="match status" value="1"/>
</dbReference>
<dbReference type="InterPro" id="IPR052061">
    <property type="entry name" value="PTE-AB_protein"/>
</dbReference>
<feature type="region of interest" description="Disordered" evidence="1">
    <location>
        <begin position="1"/>
        <end position="22"/>
    </location>
</feature>
<dbReference type="GeneID" id="70247943"/>
<organism evidence="3 4">
    <name type="scientific">Talaromyces proteolyticus</name>
    <dbReference type="NCBI Taxonomy" id="1131652"/>
    <lineage>
        <taxon>Eukaryota</taxon>
        <taxon>Fungi</taxon>
        <taxon>Dikarya</taxon>
        <taxon>Ascomycota</taxon>
        <taxon>Pezizomycotina</taxon>
        <taxon>Eurotiomycetes</taxon>
        <taxon>Eurotiomycetidae</taxon>
        <taxon>Eurotiales</taxon>
        <taxon>Trichocomaceae</taxon>
        <taxon>Talaromyces</taxon>
        <taxon>Talaromyces sect. Bacilispori</taxon>
    </lineage>
</organism>
<dbReference type="Gene3D" id="3.10.129.10">
    <property type="entry name" value="Hotdog Thioesterase"/>
    <property type="match status" value="1"/>
</dbReference>
<evidence type="ECO:0000313" key="3">
    <source>
        <dbReference type="EMBL" id="KAH8688742.1"/>
    </source>
</evidence>
<dbReference type="Proteomes" id="UP001201262">
    <property type="component" value="Unassembled WGS sequence"/>
</dbReference>
<proteinExistence type="predicted"/>
<dbReference type="EMBL" id="JAJTJA010000017">
    <property type="protein sequence ID" value="KAH8688742.1"/>
    <property type="molecule type" value="Genomic_DNA"/>
</dbReference>
<dbReference type="SUPFAM" id="SSF54637">
    <property type="entry name" value="Thioesterase/thiol ester dehydrase-isomerase"/>
    <property type="match status" value="1"/>
</dbReference>
<feature type="domain" description="Thioesterase" evidence="2">
    <location>
        <begin position="131"/>
        <end position="191"/>
    </location>
</feature>
<protein>
    <submittedName>
        <fullName evidence="3">HotDog domain-containing protein</fullName>
    </submittedName>
</protein>
<gene>
    <name evidence="3" type="ORF">BGW36DRAFT_392105</name>
</gene>
<keyword evidence="4" id="KW-1185">Reference proteome</keyword>
<dbReference type="InterPro" id="IPR029069">
    <property type="entry name" value="HotDog_dom_sf"/>
</dbReference>
<dbReference type="PANTHER" id="PTHR47260:SF3">
    <property type="entry name" value="THIOESTERASE FAMILY PROTEIN (AFU_ORTHOLOGUE AFUA_7G03960)"/>
    <property type="match status" value="1"/>
</dbReference>
<dbReference type="CDD" id="cd03443">
    <property type="entry name" value="PaaI_thioesterase"/>
    <property type="match status" value="1"/>
</dbReference>
<dbReference type="PANTHER" id="PTHR47260">
    <property type="entry name" value="UPF0644 PROTEIN PB2B4.06"/>
    <property type="match status" value="1"/>
</dbReference>
<name>A0AAD4PU04_9EURO</name>
<dbReference type="AlphaFoldDB" id="A0AAD4PU04"/>
<dbReference type="InterPro" id="IPR006683">
    <property type="entry name" value="Thioestr_dom"/>
</dbReference>
<evidence type="ECO:0000313" key="4">
    <source>
        <dbReference type="Proteomes" id="UP001201262"/>
    </source>
</evidence>
<sequence>MQRGRNEACLSSLGMDHSTVPSDNHPFRAYPLAVRLLRDPQYWSSSVETFGKHSQGESDRFGYFGGTLATPKTIPNRFILRRRDLSPLPTTRPPWPDPTINPLRSQPSVLPPDVIVLLELGKPGVSGHASTAHGGVIASCFDEAMHKAIETHLPRTGRVERPYTAQLDIRYTRPVRVPGLLVIRAKVVARIGRKFWVRAHASQELDTGEEIFTTDSIALFLMVAPSTRL</sequence>
<reference evidence="3" key="1">
    <citation type="submission" date="2021-12" db="EMBL/GenBank/DDBJ databases">
        <title>Convergent genome expansion in fungi linked to evolution of root-endophyte symbiosis.</title>
        <authorList>
            <consortium name="DOE Joint Genome Institute"/>
            <person name="Ke Y.-H."/>
            <person name="Bonito G."/>
            <person name="Liao H.-L."/>
            <person name="Looney B."/>
            <person name="Rojas-Flechas A."/>
            <person name="Nash J."/>
            <person name="Hameed K."/>
            <person name="Schadt C."/>
            <person name="Martin F."/>
            <person name="Crous P.W."/>
            <person name="Miettinen O."/>
            <person name="Magnuson J.K."/>
            <person name="Labbe J."/>
            <person name="Jacobson D."/>
            <person name="Doktycz M.J."/>
            <person name="Veneault-Fourrey C."/>
            <person name="Kuo A."/>
            <person name="Mondo S."/>
            <person name="Calhoun S."/>
            <person name="Riley R."/>
            <person name="Ohm R."/>
            <person name="LaButti K."/>
            <person name="Andreopoulos B."/>
            <person name="Pangilinan J."/>
            <person name="Nolan M."/>
            <person name="Tritt A."/>
            <person name="Clum A."/>
            <person name="Lipzen A."/>
            <person name="Daum C."/>
            <person name="Barry K."/>
            <person name="Grigoriev I.V."/>
            <person name="Vilgalys R."/>
        </authorList>
    </citation>
    <scope>NUCLEOTIDE SEQUENCE</scope>
    <source>
        <strain evidence="3">PMI_201</strain>
    </source>
</reference>
<dbReference type="RefSeq" id="XP_046065214.1">
    <property type="nucleotide sequence ID" value="XM_046217656.1"/>
</dbReference>
<comment type="caution">
    <text evidence="3">The sequence shown here is derived from an EMBL/GenBank/DDBJ whole genome shotgun (WGS) entry which is preliminary data.</text>
</comment>
<accession>A0AAD4PU04</accession>
<evidence type="ECO:0000259" key="2">
    <source>
        <dbReference type="Pfam" id="PF03061"/>
    </source>
</evidence>
<evidence type="ECO:0000256" key="1">
    <source>
        <dbReference type="SAM" id="MobiDB-lite"/>
    </source>
</evidence>